<evidence type="ECO:0000313" key="2">
    <source>
        <dbReference type="Proteomes" id="UP000050525"/>
    </source>
</evidence>
<protein>
    <submittedName>
        <fullName evidence="1">Uncharacterized protein</fullName>
    </submittedName>
</protein>
<accession>A0A151MTI4</accession>
<evidence type="ECO:0000313" key="1">
    <source>
        <dbReference type="EMBL" id="KYO27817.1"/>
    </source>
</evidence>
<sequence>MPPSSHDSACDLDSALQFALGIGAAGSEMQGMLNACVQLSTCTCPRTHPGSVESSFLQDKNITVWPQTFCHATTADKLCLSKPRRYILQAFTQWCSFCSGK</sequence>
<organism evidence="1 2">
    <name type="scientific">Alligator mississippiensis</name>
    <name type="common">American alligator</name>
    <dbReference type="NCBI Taxonomy" id="8496"/>
    <lineage>
        <taxon>Eukaryota</taxon>
        <taxon>Metazoa</taxon>
        <taxon>Chordata</taxon>
        <taxon>Craniata</taxon>
        <taxon>Vertebrata</taxon>
        <taxon>Euteleostomi</taxon>
        <taxon>Archelosauria</taxon>
        <taxon>Archosauria</taxon>
        <taxon>Crocodylia</taxon>
        <taxon>Alligatoridae</taxon>
        <taxon>Alligatorinae</taxon>
        <taxon>Alligator</taxon>
    </lineage>
</organism>
<name>A0A151MTI4_ALLMI</name>
<keyword evidence="2" id="KW-1185">Reference proteome</keyword>
<comment type="caution">
    <text evidence="1">The sequence shown here is derived from an EMBL/GenBank/DDBJ whole genome shotgun (WGS) entry which is preliminary data.</text>
</comment>
<dbReference type="AlphaFoldDB" id="A0A151MTI4"/>
<gene>
    <name evidence="1" type="ORF">Y1Q_0013014</name>
</gene>
<dbReference type="Proteomes" id="UP000050525">
    <property type="component" value="Unassembled WGS sequence"/>
</dbReference>
<dbReference type="EMBL" id="AKHW03005078">
    <property type="protein sequence ID" value="KYO27817.1"/>
    <property type="molecule type" value="Genomic_DNA"/>
</dbReference>
<proteinExistence type="predicted"/>
<reference evidence="1 2" key="1">
    <citation type="journal article" date="2012" name="Genome Biol.">
        <title>Sequencing three crocodilian genomes to illuminate the evolution of archosaurs and amniotes.</title>
        <authorList>
            <person name="St John J.A."/>
            <person name="Braun E.L."/>
            <person name="Isberg S.R."/>
            <person name="Miles L.G."/>
            <person name="Chong A.Y."/>
            <person name="Gongora J."/>
            <person name="Dalzell P."/>
            <person name="Moran C."/>
            <person name="Bed'hom B."/>
            <person name="Abzhanov A."/>
            <person name="Burgess S.C."/>
            <person name="Cooksey A.M."/>
            <person name="Castoe T.A."/>
            <person name="Crawford N.G."/>
            <person name="Densmore L.D."/>
            <person name="Drew J.C."/>
            <person name="Edwards S.V."/>
            <person name="Faircloth B.C."/>
            <person name="Fujita M.K."/>
            <person name="Greenwold M.J."/>
            <person name="Hoffmann F.G."/>
            <person name="Howard J.M."/>
            <person name="Iguchi T."/>
            <person name="Janes D.E."/>
            <person name="Khan S.Y."/>
            <person name="Kohno S."/>
            <person name="de Koning A.J."/>
            <person name="Lance S.L."/>
            <person name="McCarthy F.M."/>
            <person name="McCormack J.E."/>
            <person name="Merchant M.E."/>
            <person name="Peterson D.G."/>
            <person name="Pollock D.D."/>
            <person name="Pourmand N."/>
            <person name="Raney B.J."/>
            <person name="Roessler K.A."/>
            <person name="Sanford J.R."/>
            <person name="Sawyer R.H."/>
            <person name="Schmidt C.J."/>
            <person name="Triplett E.W."/>
            <person name="Tuberville T.D."/>
            <person name="Venegas-Anaya M."/>
            <person name="Howard J.T."/>
            <person name="Jarvis E.D."/>
            <person name="Guillette L.J.Jr."/>
            <person name="Glenn T.C."/>
            <person name="Green R.E."/>
            <person name="Ray D.A."/>
        </authorList>
    </citation>
    <scope>NUCLEOTIDE SEQUENCE [LARGE SCALE GENOMIC DNA]</scope>
    <source>
        <strain evidence="1">KSC_2009_1</strain>
    </source>
</reference>